<evidence type="ECO:0000259" key="1">
    <source>
        <dbReference type="SMART" id="SM01321"/>
    </source>
</evidence>
<dbReference type="EMBL" id="SDHX01000001">
    <property type="protein sequence ID" value="RXK55844.1"/>
    <property type="molecule type" value="Genomic_DNA"/>
</dbReference>
<dbReference type="RefSeq" id="WP_129047210.1">
    <property type="nucleotide sequence ID" value="NZ_SDHX01000001.1"/>
</dbReference>
<dbReference type="SUPFAM" id="SSF143422">
    <property type="entry name" value="Transposase IS200-like"/>
    <property type="match status" value="1"/>
</dbReference>
<keyword evidence="3" id="KW-1185">Reference proteome</keyword>
<accession>A0A4Q1CA16</accession>
<dbReference type="AlphaFoldDB" id="A0A4Q1CA16"/>
<gene>
    <name evidence="2" type="ORF">ESB00_08160</name>
</gene>
<dbReference type="Gene3D" id="3.30.70.1290">
    <property type="entry name" value="Transposase IS200-like"/>
    <property type="match status" value="1"/>
</dbReference>
<organism evidence="2 3">
    <name type="scientific">Oleiharenicola lentus</name>
    <dbReference type="NCBI Taxonomy" id="2508720"/>
    <lineage>
        <taxon>Bacteria</taxon>
        <taxon>Pseudomonadati</taxon>
        <taxon>Verrucomicrobiota</taxon>
        <taxon>Opitutia</taxon>
        <taxon>Opitutales</taxon>
        <taxon>Opitutaceae</taxon>
        <taxon>Oleiharenicola</taxon>
    </lineage>
</organism>
<dbReference type="OrthoDB" id="9814067at2"/>
<evidence type="ECO:0000313" key="2">
    <source>
        <dbReference type="EMBL" id="RXK55844.1"/>
    </source>
</evidence>
<proteinExistence type="predicted"/>
<name>A0A4Q1CA16_9BACT</name>
<dbReference type="SMART" id="SM01321">
    <property type="entry name" value="Y1_Tnp"/>
    <property type="match status" value="1"/>
</dbReference>
<dbReference type="GO" id="GO:0006313">
    <property type="term" value="P:DNA transposition"/>
    <property type="evidence" value="ECO:0007669"/>
    <property type="project" value="InterPro"/>
</dbReference>
<dbReference type="InterPro" id="IPR002686">
    <property type="entry name" value="Transposase_17"/>
</dbReference>
<dbReference type="Pfam" id="PF01797">
    <property type="entry name" value="Y1_Tnp"/>
    <property type="match status" value="1"/>
</dbReference>
<dbReference type="InterPro" id="IPR036515">
    <property type="entry name" value="Transposase_17_sf"/>
</dbReference>
<dbReference type="PANTHER" id="PTHR34322:SF2">
    <property type="entry name" value="TRANSPOSASE IS200-LIKE DOMAIN-CONTAINING PROTEIN"/>
    <property type="match status" value="1"/>
</dbReference>
<reference evidence="2 3" key="1">
    <citation type="submission" date="2019-01" db="EMBL/GenBank/DDBJ databases">
        <title>Lacunisphaera sp. strain TWA-58.</title>
        <authorList>
            <person name="Chen W.-M."/>
        </authorList>
    </citation>
    <scope>NUCLEOTIDE SEQUENCE [LARGE SCALE GENOMIC DNA]</scope>
    <source>
        <strain evidence="2 3">TWA-58</strain>
    </source>
</reference>
<sequence>MARKLRLEFPGAIYHVINRGNYRAFVFKTEGARQAFEACVLEACARYGWLLHAYVIMGNHYHLAVETPQGNLVAGMQWLQSTFANRFNRLRGERGHLFQGRYKALMVEEGEGLGLLCHYIHLNPVRAGLTTLAKLHDYRSSSYWHLTRPKQRPECLQCQTALSEAGQLADTPAGWRAYADYLAWQLAEGPAGKSKAYVSMSRGWALGGKEFKQALLQDQAVAAESRAWESHGVQEVREARWQAALDTLLKALPPAERTNTRKSAPWKVKVAWRLKETTDVTNGWLAERLDMGSGFYVSKHVGLAKNKVKGKA</sequence>
<feature type="domain" description="Transposase IS200-like" evidence="1">
    <location>
        <begin position="9"/>
        <end position="123"/>
    </location>
</feature>
<dbReference type="Proteomes" id="UP000290218">
    <property type="component" value="Unassembled WGS sequence"/>
</dbReference>
<protein>
    <submittedName>
        <fullName evidence="2">Transposase</fullName>
    </submittedName>
</protein>
<dbReference type="PANTHER" id="PTHR34322">
    <property type="entry name" value="TRANSPOSASE, Y1_TNP DOMAIN-CONTAINING"/>
    <property type="match status" value="1"/>
</dbReference>
<evidence type="ECO:0000313" key="3">
    <source>
        <dbReference type="Proteomes" id="UP000290218"/>
    </source>
</evidence>
<dbReference type="GO" id="GO:0004803">
    <property type="term" value="F:transposase activity"/>
    <property type="evidence" value="ECO:0007669"/>
    <property type="project" value="InterPro"/>
</dbReference>
<dbReference type="GO" id="GO:0003677">
    <property type="term" value="F:DNA binding"/>
    <property type="evidence" value="ECO:0007669"/>
    <property type="project" value="InterPro"/>
</dbReference>
<comment type="caution">
    <text evidence="2">The sequence shown here is derived from an EMBL/GenBank/DDBJ whole genome shotgun (WGS) entry which is preliminary data.</text>
</comment>